<dbReference type="EMBL" id="PFFQ01000017">
    <property type="protein sequence ID" value="PIW17958.1"/>
    <property type="molecule type" value="Genomic_DNA"/>
</dbReference>
<proteinExistence type="predicted"/>
<sequence length="67" mass="7483">MWNKSTTVEGRWDYSVASGGTGDMPSFEHGGHVLEDEEHLQAFDRHGKKIASYLELDDAKKAVQVYG</sequence>
<accession>A0A2M7G851</accession>
<dbReference type="AlphaFoldDB" id="A0A2M7G851"/>
<dbReference type="Proteomes" id="UP000231019">
    <property type="component" value="Unassembled WGS sequence"/>
</dbReference>
<protein>
    <submittedName>
        <fullName evidence="1">Uncharacterized protein</fullName>
    </submittedName>
</protein>
<evidence type="ECO:0000313" key="2">
    <source>
        <dbReference type="Proteomes" id="UP000231019"/>
    </source>
</evidence>
<organism evidence="1 2">
    <name type="scientific">bacterium (Candidatus Blackallbacteria) CG17_big_fil_post_rev_8_21_14_2_50_48_46</name>
    <dbReference type="NCBI Taxonomy" id="2014261"/>
    <lineage>
        <taxon>Bacteria</taxon>
        <taxon>Candidatus Blackallbacteria</taxon>
    </lineage>
</organism>
<reference evidence="1 2" key="1">
    <citation type="submission" date="2017-09" db="EMBL/GenBank/DDBJ databases">
        <title>Depth-based differentiation of microbial function through sediment-hosted aquifers and enrichment of novel symbionts in the deep terrestrial subsurface.</title>
        <authorList>
            <person name="Probst A.J."/>
            <person name="Ladd B."/>
            <person name="Jarett J.K."/>
            <person name="Geller-Mcgrath D.E."/>
            <person name="Sieber C.M."/>
            <person name="Emerson J.B."/>
            <person name="Anantharaman K."/>
            <person name="Thomas B.C."/>
            <person name="Malmstrom R."/>
            <person name="Stieglmeier M."/>
            <person name="Klingl A."/>
            <person name="Woyke T."/>
            <person name="Ryan C.M."/>
            <person name="Banfield J.F."/>
        </authorList>
    </citation>
    <scope>NUCLEOTIDE SEQUENCE [LARGE SCALE GENOMIC DNA]</scope>
    <source>
        <strain evidence="1">CG17_big_fil_post_rev_8_21_14_2_50_48_46</strain>
    </source>
</reference>
<evidence type="ECO:0000313" key="1">
    <source>
        <dbReference type="EMBL" id="PIW17958.1"/>
    </source>
</evidence>
<comment type="caution">
    <text evidence="1">The sequence shown here is derived from an EMBL/GenBank/DDBJ whole genome shotgun (WGS) entry which is preliminary data.</text>
</comment>
<gene>
    <name evidence="1" type="ORF">COW36_06685</name>
</gene>
<name>A0A2M7G851_9BACT</name>